<dbReference type="SMART" id="SM00326">
    <property type="entry name" value="SH3"/>
    <property type="match status" value="1"/>
</dbReference>
<dbReference type="CDD" id="cd21386">
    <property type="entry name" value="GAT_Hse1"/>
    <property type="match status" value="1"/>
</dbReference>
<dbReference type="Proteomes" id="UP001153365">
    <property type="component" value="Unassembled WGS sequence"/>
</dbReference>
<comment type="function">
    <text evidence="1">Component of the ESCRT-0 complex which is the sorting receptor for ubiquitinated cargo proteins at the multivesicular body (MVB).</text>
</comment>
<feature type="region of interest" description="Disordered" evidence="12">
    <location>
        <begin position="665"/>
        <end position="693"/>
    </location>
</feature>
<dbReference type="InterPro" id="IPR002014">
    <property type="entry name" value="VHS_dom"/>
</dbReference>
<dbReference type="Pfam" id="PF03127">
    <property type="entry name" value="GAT"/>
    <property type="match status" value="1"/>
</dbReference>
<dbReference type="PROSITE" id="PS50002">
    <property type="entry name" value="SH3"/>
    <property type="match status" value="1"/>
</dbReference>
<feature type="domain" description="VHS" evidence="14">
    <location>
        <begin position="17"/>
        <end position="148"/>
    </location>
</feature>
<feature type="compositionally biased region" description="Polar residues" evidence="12">
    <location>
        <begin position="580"/>
        <end position="607"/>
    </location>
</feature>
<evidence type="ECO:0000256" key="4">
    <source>
        <dbReference type="ARBA" id="ARBA00017923"/>
    </source>
</evidence>
<dbReference type="Pfam" id="PF00790">
    <property type="entry name" value="VHS"/>
    <property type="match status" value="1"/>
</dbReference>
<dbReference type="SUPFAM" id="SSF48464">
    <property type="entry name" value="ENTH/VHS domain"/>
    <property type="match status" value="1"/>
</dbReference>
<dbReference type="GO" id="GO:0043328">
    <property type="term" value="P:protein transport to vacuole involved in ubiquitin-dependent protein catabolic process via the multivesicular body sorting pathway"/>
    <property type="evidence" value="ECO:0007669"/>
    <property type="project" value="TreeGrafter"/>
</dbReference>
<dbReference type="InterPro" id="IPR003903">
    <property type="entry name" value="UIM_dom"/>
</dbReference>
<feature type="compositionally biased region" description="Polar residues" evidence="12">
    <location>
        <begin position="184"/>
        <end position="202"/>
    </location>
</feature>
<reference evidence="15" key="1">
    <citation type="submission" date="2022-06" db="EMBL/GenBank/DDBJ databases">
        <authorList>
            <consortium name="SYNGENTA / RWTH Aachen University"/>
        </authorList>
    </citation>
    <scope>NUCLEOTIDE SEQUENCE</scope>
</reference>
<keyword evidence="10" id="KW-0472">Membrane</keyword>
<feature type="compositionally biased region" description="Polar residues" evidence="12">
    <location>
        <begin position="263"/>
        <end position="272"/>
    </location>
</feature>
<dbReference type="CDD" id="cd16978">
    <property type="entry name" value="VHS_HSE1"/>
    <property type="match status" value="1"/>
</dbReference>
<keyword evidence="9" id="KW-0653">Protein transport</keyword>
<dbReference type="GO" id="GO:0033565">
    <property type="term" value="C:ESCRT-0 complex"/>
    <property type="evidence" value="ECO:0007669"/>
    <property type="project" value="TreeGrafter"/>
</dbReference>
<dbReference type="PANTHER" id="PTHR45929:SF3">
    <property type="entry name" value="JAK PATHWAY SIGNAL TRANSDUCTION ADAPTOR MOLECULE"/>
    <property type="match status" value="1"/>
</dbReference>
<dbReference type="GO" id="GO:0035091">
    <property type="term" value="F:phosphatidylinositol binding"/>
    <property type="evidence" value="ECO:0007669"/>
    <property type="project" value="InterPro"/>
</dbReference>
<dbReference type="PRINTS" id="PR00452">
    <property type="entry name" value="SH3DOMAIN"/>
</dbReference>
<feature type="region of interest" description="Disordered" evidence="12">
    <location>
        <begin position="263"/>
        <end position="291"/>
    </location>
</feature>
<keyword evidence="8" id="KW-0967">Endosome</keyword>
<dbReference type="FunFam" id="2.30.30.40:FF:000072">
    <property type="entry name" value="Unconventional Myosin IB"/>
    <property type="match status" value="1"/>
</dbReference>
<sequence length="693" mass="77118">MFRGSPSNPYDDIVIRATDESQTSENWSLFIEVCDKTLNDKTPTGPRECIASIQKRLQHRNANVQLLSLTLTESLVKNTNENLHRELASRAFMKVLSALVLDRYTHEKVKKRVLQCLKSWSDEFHGKLNLGLVEETLEDLKSKGFKYEDDFEAHPSHPSDDVLKREEEELQRALEESEREAEWNNMSGVGNFPTANSSSKAHSSAIGPTGYLPSQNRYASDPNNNPFQNSNSQNSNPQSTSQSHRINPESSLPLEQMSRVNLQDSQPQNNDDVSLHPPGGAELYPMRSRSKPAPSRVKALYDFDPSEEGELAFREGELIRVIDSAYKDWWKGELRGQVGIFPVNYVEAIPDPSPELLAREAEIEASVFAQAHEIDRLLQMMRNLDAKRDNLADNDELSELYQQTLSLRPKIVRLIEKYTQKKAELLQINAKFMTAKTTYDSMIEESLAKHHPGVAAEVYTQPNPNMHQNLPPQHLGYGPQPAYPTNYGYEQQAPYLPHPSMSSQSFQHPSISPVLSQRPQYVPDSLVPEGIDTSRYYLASDGNWYAFSAEQLAANAAKTSQVPQVSINHPASIQAGPLNQVPSQPVNTDQSPNQPYLVHQHSNSPNFHGSGLLPATSLSTTTATTPLENLHKGQAENNNQYGGMYSSAGAQQVLSNDGGHLAGAWNGYKGHTENNQGTGTDHAPTTNMPTAQS</sequence>
<dbReference type="PRINTS" id="PR00499">
    <property type="entry name" value="P67PHOX"/>
</dbReference>
<dbReference type="SUPFAM" id="SSF50044">
    <property type="entry name" value="SH3-domain"/>
    <property type="match status" value="1"/>
</dbReference>
<evidence type="ECO:0000256" key="6">
    <source>
        <dbReference type="ARBA" id="ARBA00022443"/>
    </source>
</evidence>
<keyword evidence="7" id="KW-0813">Transport</keyword>
<keyword evidence="16" id="KW-1185">Reference proteome</keyword>
<feature type="compositionally biased region" description="Polar residues" evidence="12">
    <location>
        <begin position="673"/>
        <end position="693"/>
    </location>
</feature>
<dbReference type="PANTHER" id="PTHR45929">
    <property type="entry name" value="JAK PATHWAY SIGNAL TRANSDUCTION ADAPTOR MOLECULE"/>
    <property type="match status" value="1"/>
</dbReference>
<evidence type="ECO:0000256" key="1">
    <source>
        <dbReference type="ARBA" id="ARBA00002654"/>
    </source>
</evidence>
<dbReference type="InterPro" id="IPR008942">
    <property type="entry name" value="ENTH_VHS"/>
</dbReference>
<keyword evidence="6 11" id="KW-0728">SH3 domain</keyword>
<dbReference type="InterPro" id="IPR004152">
    <property type="entry name" value="GAT_dom"/>
</dbReference>
<name>A0AAV0B1C0_PHAPC</name>
<dbReference type="InterPro" id="IPR050670">
    <property type="entry name" value="STAM"/>
</dbReference>
<dbReference type="Gene3D" id="2.30.30.40">
    <property type="entry name" value="SH3 Domains"/>
    <property type="match status" value="1"/>
</dbReference>
<feature type="region of interest" description="Disordered" evidence="12">
    <location>
        <begin position="149"/>
        <end position="248"/>
    </location>
</feature>
<dbReference type="Pfam" id="PF14604">
    <property type="entry name" value="SH3_9"/>
    <property type="match status" value="1"/>
</dbReference>
<evidence type="ECO:0000256" key="12">
    <source>
        <dbReference type="SAM" id="MobiDB-lite"/>
    </source>
</evidence>
<feature type="domain" description="SH3" evidence="13">
    <location>
        <begin position="292"/>
        <end position="351"/>
    </location>
</feature>
<dbReference type="EMBL" id="CALTRL010002788">
    <property type="protein sequence ID" value="CAH7676771.1"/>
    <property type="molecule type" value="Genomic_DNA"/>
</dbReference>
<comment type="subcellular location">
    <subcellularLocation>
        <location evidence="2">Endosome membrane</location>
        <topology evidence="2">Peripheral membrane protein</topology>
        <orientation evidence="2">Cytoplasmic side</orientation>
    </subcellularLocation>
</comment>
<dbReference type="CDD" id="cd11805">
    <property type="entry name" value="SH3_GRB2_like_C"/>
    <property type="match status" value="1"/>
</dbReference>
<dbReference type="PROSITE" id="PS50330">
    <property type="entry name" value="UIM"/>
    <property type="match status" value="1"/>
</dbReference>
<evidence type="ECO:0000259" key="13">
    <source>
        <dbReference type="PROSITE" id="PS50002"/>
    </source>
</evidence>
<evidence type="ECO:0000256" key="5">
    <source>
        <dbReference type="ARBA" id="ARBA00018978"/>
    </source>
</evidence>
<dbReference type="SMART" id="SM00288">
    <property type="entry name" value="VHS"/>
    <property type="match status" value="1"/>
</dbReference>
<evidence type="ECO:0000313" key="15">
    <source>
        <dbReference type="EMBL" id="CAH7676771.1"/>
    </source>
</evidence>
<organism evidence="15 16">
    <name type="scientific">Phakopsora pachyrhizi</name>
    <name type="common">Asian soybean rust disease fungus</name>
    <dbReference type="NCBI Taxonomy" id="170000"/>
    <lineage>
        <taxon>Eukaryota</taxon>
        <taxon>Fungi</taxon>
        <taxon>Dikarya</taxon>
        <taxon>Basidiomycota</taxon>
        <taxon>Pucciniomycotina</taxon>
        <taxon>Pucciniomycetes</taxon>
        <taxon>Pucciniales</taxon>
        <taxon>Phakopsoraceae</taxon>
        <taxon>Phakopsora</taxon>
    </lineage>
</organism>
<feature type="compositionally biased region" description="Basic and acidic residues" evidence="12">
    <location>
        <begin position="149"/>
        <end position="182"/>
    </location>
</feature>
<evidence type="ECO:0000256" key="10">
    <source>
        <dbReference type="ARBA" id="ARBA00023136"/>
    </source>
</evidence>
<evidence type="ECO:0000256" key="9">
    <source>
        <dbReference type="ARBA" id="ARBA00022927"/>
    </source>
</evidence>
<dbReference type="GO" id="GO:0043130">
    <property type="term" value="F:ubiquitin binding"/>
    <property type="evidence" value="ECO:0007669"/>
    <property type="project" value="InterPro"/>
</dbReference>
<dbReference type="GO" id="GO:0010008">
    <property type="term" value="C:endosome membrane"/>
    <property type="evidence" value="ECO:0007669"/>
    <property type="project" value="UniProtKB-SubCell"/>
</dbReference>
<evidence type="ECO:0000259" key="14">
    <source>
        <dbReference type="PROSITE" id="PS50179"/>
    </source>
</evidence>
<dbReference type="InterPro" id="IPR001452">
    <property type="entry name" value="SH3_domain"/>
</dbReference>
<dbReference type="SUPFAM" id="SSF89009">
    <property type="entry name" value="GAT-like domain"/>
    <property type="match status" value="1"/>
</dbReference>
<dbReference type="InterPro" id="IPR036028">
    <property type="entry name" value="SH3-like_dom_sf"/>
</dbReference>
<dbReference type="Gene3D" id="1.20.5.1940">
    <property type="match status" value="1"/>
</dbReference>
<feature type="region of interest" description="Disordered" evidence="12">
    <location>
        <begin position="573"/>
        <end position="617"/>
    </location>
</feature>
<evidence type="ECO:0000256" key="7">
    <source>
        <dbReference type="ARBA" id="ARBA00022448"/>
    </source>
</evidence>
<dbReference type="Gene3D" id="1.25.40.90">
    <property type="match status" value="1"/>
</dbReference>
<evidence type="ECO:0000256" key="2">
    <source>
        <dbReference type="ARBA" id="ARBA00004125"/>
    </source>
</evidence>
<accession>A0AAV0B1C0</accession>
<protein>
    <recommendedName>
        <fullName evidence="4">Class E vacuolar protein-sorting machinery protein HSE1</fullName>
    </recommendedName>
    <alternativeName>
        <fullName evidence="5">Class E vacuolar protein-sorting machinery protein hse1</fullName>
    </alternativeName>
</protein>
<evidence type="ECO:0000256" key="8">
    <source>
        <dbReference type="ARBA" id="ARBA00022753"/>
    </source>
</evidence>
<dbReference type="AlphaFoldDB" id="A0AAV0B1C0"/>
<comment type="similarity">
    <text evidence="3">Belongs to the STAM family.</text>
</comment>
<comment type="caution">
    <text evidence="15">The sequence shown here is derived from an EMBL/GenBank/DDBJ whole genome shotgun (WGS) entry which is preliminary data.</text>
</comment>
<gene>
    <name evidence="15" type="ORF">PPACK8108_LOCUS11867</name>
</gene>
<evidence type="ECO:0000256" key="3">
    <source>
        <dbReference type="ARBA" id="ARBA00009666"/>
    </source>
</evidence>
<dbReference type="PROSITE" id="PS50179">
    <property type="entry name" value="VHS"/>
    <property type="match status" value="1"/>
</dbReference>
<evidence type="ECO:0000256" key="11">
    <source>
        <dbReference type="PROSITE-ProRule" id="PRU00192"/>
    </source>
</evidence>
<feature type="compositionally biased region" description="Low complexity" evidence="12">
    <location>
        <begin position="220"/>
        <end position="243"/>
    </location>
</feature>
<evidence type="ECO:0000313" key="16">
    <source>
        <dbReference type="Proteomes" id="UP001153365"/>
    </source>
</evidence>
<proteinExistence type="inferred from homology"/>